<reference evidence="1 2" key="1">
    <citation type="submission" date="2016-03" db="EMBL/GenBank/DDBJ databases">
        <authorList>
            <person name="Ploux O."/>
        </authorList>
    </citation>
    <scope>NUCLEOTIDE SEQUENCE [LARGE SCALE GENOMIC DNA]</scope>
    <source>
        <strain evidence="1 2">R-45370</strain>
    </source>
</reference>
<keyword evidence="2" id="KW-1185">Reference proteome</keyword>
<evidence type="ECO:0008006" key="3">
    <source>
        <dbReference type="Google" id="ProtNLM"/>
    </source>
</evidence>
<name>A0A177N4N0_9GAMM</name>
<comment type="caution">
    <text evidence="1">The sequence shown here is derived from an EMBL/GenBank/DDBJ whole genome shotgun (WGS) entry which is preliminary data.</text>
</comment>
<accession>A0A177N4N0</accession>
<dbReference type="InterPro" id="IPR009057">
    <property type="entry name" value="Homeodomain-like_sf"/>
</dbReference>
<dbReference type="PANTHER" id="PTHR34849">
    <property type="entry name" value="SSL5025 PROTEIN"/>
    <property type="match status" value="1"/>
</dbReference>
<gene>
    <name evidence="1" type="ORF">A1359_13025</name>
</gene>
<evidence type="ECO:0000313" key="2">
    <source>
        <dbReference type="Proteomes" id="UP000078476"/>
    </source>
</evidence>
<dbReference type="EMBL" id="LUUI01000126">
    <property type="protein sequence ID" value="OAI12852.1"/>
    <property type="molecule type" value="Genomic_DNA"/>
</dbReference>
<dbReference type="STRING" id="980561.A1359_13025"/>
<dbReference type="RefSeq" id="WP_066984956.1">
    <property type="nucleotide sequence ID" value="NZ_LUUI01000126.1"/>
</dbReference>
<proteinExistence type="predicted"/>
<dbReference type="AlphaFoldDB" id="A0A177N4N0"/>
<protein>
    <recommendedName>
        <fullName evidence="3">Antitoxin</fullName>
    </recommendedName>
</protein>
<evidence type="ECO:0000313" key="1">
    <source>
        <dbReference type="EMBL" id="OAI12852.1"/>
    </source>
</evidence>
<dbReference type="Pfam" id="PF04255">
    <property type="entry name" value="DUF433"/>
    <property type="match status" value="1"/>
</dbReference>
<dbReference type="SUPFAM" id="SSF46689">
    <property type="entry name" value="Homeodomain-like"/>
    <property type="match status" value="1"/>
</dbReference>
<sequence length="73" mass="8169">MDYRDIITLESGKRGGKPCIRGLRITVYDVLGWLADGMGEAEILEDFPELEEKDIRACLAFAANREHCLSAIL</sequence>
<organism evidence="1 2">
    <name type="scientific">Methylomonas lenta</name>
    <dbReference type="NCBI Taxonomy" id="980561"/>
    <lineage>
        <taxon>Bacteria</taxon>
        <taxon>Pseudomonadati</taxon>
        <taxon>Pseudomonadota</taxon>
        <taxon>Gammaproteobacteria</taxon>
        <taxon>Methylococcales</taxon>
        <taxon>Methylococcaceae</taxon>
        <taxon>Methylomonas</taxon>
    </lineage>
</organism>
<dbReference type="InterPro" id="IPR036388">
    <property type="entry name" value="WH-like_DNA-bd_sf"/>
</dbReference>
<dbReference type="PANTHER" id="PTHR34849:SF5">
    <property type="entry name" value="SSL2733 PROTEIN"/>
    <property type="match status" value="1"/>
</dbReference>
<dbReference type="InterPro" id="IPR007367">
    <property type="entry name" value="DUF433"/>
</dbReference>
<dbReference type="Gene3D" id="1.10.10.10">
    <property type="entry name" value="Winged helix-like DNA-binding domain superfamily/Winged helix DNA-binding domain"/>
    <property type="match status" value="1"/>
</dbReference>
<dbReference type="Proteomes" id="UP000078476">
    <property type="component" value="Unassembled WGS sequence"/>
</dbReference>
<dbReference type="OrthoDB" id="9809515at2"/>